<accession>A0AAD8S2F0</accession>
<dbReference type="AlphaFoldDB" id="A0AAD8S2F0"/>
<sequence>MSFRNIIIDNFYARLSFQDKTLLDTTCSGSFTNNKEEFKRDLLDRIKENAEDWENDKGKESGYADKPPFKPLPPKEGNEEKEEKKKKKKKERRRRRRRRRIKRKRETCCCSTNLCTWRPNTVYKNRSTRRHQASSSSAAVGNPFSPDVSEKLTPENFLVWKVVVLPAVCGVRLIGYLDGTIEAHPEEITIEKTYGAGKMVPEKVENPAFVMCNEKD</sequence>
<organism evidence="2 3">
    <name type="scientific">Lolium multiflorum</name>
    <name type="common">Italian ryegrass</name>
    <name type="synonym">Lolium perenne subsp. multiflorum</name>
    <dbReference type="NCBI Taxonomy" id="4521"/>
    <lineage>
        <taxon>Eukaryota</taxon>
        <taxon>Viridiplantae</taxon>
        <taxon>Streptophyta</taxon>
        <taxon>Embryophyta</taxon>
        <taxon>Tracheophyta</taxon>
        <taxon>Spermatophyta</taxon>
        <taxon>Magnoliopsida</taxon>
        <taxon>Liliopsida</taxon>
        <taxon>Poales</taxon>
        <taxon>Poaceae</taxon>
        <taxon>BOP clade</taxon>
        <taxon>Pooideae</taxon>
        <taxon>Poodae</taxon>
        <taxon>Poeae</taxon>
        <taxon>Poeae Chloroplast Group 2 (Poeae type)</taxon>
        <taxon>Loliodinae</taxon>
        <taxon>Loliinae</taxon>
        <taxon>Lolium</taxon>
    </lineage>
</organism>
<proteinExistence type="predicted"/>
<evidence type="ECO:0000256" key="1">
    <source>
        <dbReference type="SAM" id="MobiDB-lite"/>
    </source>
</evidence>
<evidence type="ECO:0000313" key="3">
    <source>
        <dbReference type="Proteomes" id="UP001231189"/>
    </source>
</evidence>
<comment type="caution">
    <text evidence="2">The sequence shown here is derived from an EMBL/GenBank/DDBJ whole genome shotgun (WGS) entry which is preliminary data.</text>
</comment>
<gene>
    <name evidence="2" type="ORF">QYE76_062032</name>
</gene>
<feature type="region of interest" description="Disordered" evidence="1">
    <location>
        <begin position="51"/>
        <end position="100"/>
    </location>
</feature>
<evidence type="ECO:0000313" key="2">
    <source>
        <dbReference type="EMBL" id="KAK1644227.1"/>
    </source>
</evidence>
<feature type="compositionally biased region" description="Basic residues" evidence="1">
    <location>
        <begin position="84"/>
        <end position="100"/>
    </location>
</feature>
<keyword evidence="3" id="KW-1185">Reference proteome</keyword>
<dbReference type="EMBL" id="JAUUTY010000004">
    <property type="protein sequence ID" value="KAK1644227.1"/>
    <property type="molecule type" value="Genomic_DNA"/>
</dbReference>
<name>A0AAD8S2F0_LOLMU</name>
<reference evidence="2" key="1">
    <citation type="submission" date="2023-07" db="EMBL/GenBank/DDBJ databases">
        <title>A chromosome-level genome assembly of Lolium multiflorum.</title>
        <authorList>
            <person name="Chen Y."/>
            <person name="Copetti D."/>
            <person name="Kolliker R."/>
            <person name="Studer B."/>
        </authorList>
    </citation>
    <scope>NUCLEOTIDE SEQUENCE</scope>
    <source>
        <strain evidence="2">02402/16</strain>
        <tissue evidence="2">Leaf</tissue>
    </source>
</reference>
<dbReference type="Proteomes" id="UP001231189">
    <property type="component" value="Unassembled WGS sequence"/>
</dbReference>
<protein>
    <submittedName>
        <fullName evidence="2">Uncharacterized protein</fullName>
    </submittedName>
</protein>
<feature type="compositionally biased region" description="Basic and acidic residues" evidence="1">
    <location>
        <begin position="51"/>
        <end position="63"/>
    </location>
</feature>